<gene>
    <name evidence="2" type="ORF">ACFSBT_05085</name>
</gene>
<feature type="region of interest" description="Disordered" evidence="1">
    <location>
        <begin position="381"/>
        <end position="409"/>
    </location>
</feature>
<keyword evidence="3" id="KW-1185">Reference proteome</keyword>
<comment type="caution">
    <text evidence="2">The sequence shown here is derived from an EMBL/GenBank/DDBJ whole genome shotgun (WGS) entry which is preliminary data.</text>
</comment>
<evidence type="ECO:0008006" key="4">
    <source>
        <dbReference type="Google" id="ProtNLM"/>
    </source>
</evidence>
<dbReference type="RefSeq" id="WP_250872625.1">
    <property type="nucleotide sequence ID" value="NZ_JALXFV010000002.1"/>
</dbReference>
<organism evidence="2 3">
    <name type="scientific">Halomarina rubra</name>
    <dbReference type="NCBI Taxonomy" id="2071873"/>
    <lineage>
        <taxon>Archaea</taxon>
        <taxon>Methanobacteriati</taxon>
        <taxon>Methanobacteriota</taxon>
        <taxon>Stenosarchaea group</taxon>
        <taxon>Halobacteria</taxon>
        <taxon>Halobacteriales</taxon>
        <taxon>Natronomonadaceae</taxon>
        <taxon>Halomarina</taxon>
    </lineage>
</organism>
<accession>A0ABD6ATF8</accession>
<reference evidence="2 3" key="1">
    <citation type="journal article" date="2019" name="Int. J. Syst. Evol. Microbiol.">
        <title>The Global Catalogue of Microorganisms (GCM) 10K type strain sequencing project: providing services to taxonomists for standard genome sequencing and annotation.</title>
        <authorList>
            <consortium name="The Broad Institute Genomics Platform"/>
            <consortium name="The Broad Institute Genome Sequencing Center for Infectious Disease"/>
            <person name="Wu L."/>
            <person name="Ma J."/>
        </authorList>
    </citation>
    <scope>NUCLEOTIDE SEQUENCE [LARGE SCALE GENOMIC DNA]</scope>
    <source>
        <strain evidence="2 3">CGMCC 1.12563</strain>
    </source>
</reference>
<sequence length="720" mass="78098">MTRPLTVEARSDTPGVSLVDDIQGVTVRFETPTRVTPTPEPTGDVDVPLDALVRLDTTALRVPKLVSAIVRDETGTVVAEARNGRSAWLPEGSYVVELESLDVKTYLFADGALDLRTDGSGRVVSVSGDDSLRLGVRSLHEFPAATMTTTDDPGDVMAVVSQFGSALKTLSPERSWPTLRGHPPLVERGEELHVPAELRDDGERQVTIRVPERLDAVYPVAPLAFYLNARVEPGETPELLADGERFALDDPDLETGVERTLRHLFFLDCLTRTEGLYPIALAEREAAERTGLDLDFAALYDSPLGERTRRYLEVPFDTLADHQPRWKTTADVRPVSSSVEQLPFLVNDLCTIRCPGPRRDPVTSPTATTVREFARGDPTERVGRCIMSDGGTARSRATDAPGGPEGPAGADRIVGLPKTGSIEHVWVGDGYRMGAAKPTVAARKRRLAAASSGPIDVAIVVNDAEMRAESDVQDLYGLRELVEFEVSVYDDLTRADLRALLADERDFVHFVGHVDERGMQCADGYLDAASLEHVGTRAFVLNACQSYRQGQHLVDAGAIAGVVTFVMIGNDSATRIGRTLARLLNAGFSLGGALDVLGDADLFAKHYGIVGDQNLTLATCRAATPVSAELTALGDDRYRLGLYGHPTGRMGPGSVYSPNVPDDGRRYLNAGHVGDFTVDDEELRAFLDLDRFPVFLDGALRWSDLLSAEEIGREDESRLG</sequence>
<dbReference type="EMBL" id="JBHUDC010000002">
    <property type="protein sequence ID" value="MFD1512656.1"/>
    <property type="molecule type" value="Genomic_DNA"/>
</dbReference>
<evidence type="ECO:0000256" key="1">
    <source>
        <dbReference type="SAM" id="MobiDB-lite"/>
    </source>
</evidence>
<proteinExistence type="predicted"/>
<name>A0ABD6ATF8_9EURY</name>
<dbReference type="AlphaFoldDB" id="A0ABD6ATF8"/>
<protein>
    <recommendedName>
        <fullName evidence="4">CHAT domain-containing protein</fullName>
    </recommendedName>
</protein>
<evidence type="ECO:0000313" key="3">
    <source>
        <dbReference type="Proteomes" id="UP001597187"/>
    </source>
</evidence>
<evidence type="ECO:0000313" key="2">
    <source>
        <dbReference type="EMBL" id="MFD1512656.1"/>
    </source>
</evidence>
<dbReference type="Proteomes" id="UP001597187">
    <property type="component" value="Unassembled WGS sequence"/>
</dbReference>